<organism evidence="2 3">
    <name type="scientific">Pyricularia grisea</name>
    <name type="common">Crabgrass-specific blast fungus</name>
    <name type="synonym">Magnaporthe grisea</name>
    <dbReference type="NCBI Taxonomy" id="148305"/>
    <lineage>
        <taxon>Eukaryota</taxon>
        <taxon>Fungi</taxon>
        <taxon>Dikarya</taxon>
        <taxon>Ascomycota</taxon>
        <taxon>Pezizomycotina</taxon>
        <taxon>Sordariomycetes</taxon>
        <taxon>Sordariomycetidae</taxon>
        <taxon>Magnaporthales</taxon>
        <taxon>Pyriculariaceae</taxon>
        <taxon>Pyricularia</taxon>
    </lineage>
</organism>
<feature type="compositionally biased region" description="Basic and acidic residues" evidence="1">
    <location>
        <begin position="56"/>
        <end position="67"/>
    </location>
</feature>
<dbReference type="RefSeq" id="XP_030978151.1">
    <property type="nucleotide sequence ID" value="XM_031129754.1"/>
</dbReference>
<feature type="compositionally biased region" description="Basic residues" evidence="1">
    <location>
        <begin position="42"/>
        <end position="55"/>
    </location>
</feature>
<reference evidence="3" key="2">
    <citation type="submission" date="2019-10" db="EMBL/GenBank/DDBJ databases">
        <authorList>
            <consortium name="NCBI Genome Project"/>
        </authorList>
    </citation>
    <scope>NUCLEOTIDE SEQUENCE</scope>
    <source>
        <strain evidence="3">NI907</strain>
    </source>
</reference>
<gene>
    <name evidence="3" type="ORF">PgNI_09772</name>
</gene>
<dbReference type="GeneID" id="41964662"/>
<evidence type="ECO:0000313" key="3">
    <source>
        <dbReference type="RefSeq" id="XP_030978151.1"/>
    </source>
</evidence>
<dbReference type="Proteomes" id="UP000515153">
    <property type="component" value="Unplaced"/>
</dbReference>
<protein>
    <submittedName>
        <fullName evidence="3">Uncharacterized protein</fullName>
    </submittedName>
</protein>
<sequence length="78" mass="8545">MIRISSSSEIDFTFLSTGLRGLAGAQLQLYFLLAGCAATRRKAKPPTRRQARRGARGMDESLDDHKHLLLSGLNDDNG</sequence>
<keyword evidence="2" id="KW-1185">Reference proteome</keyword>
<dbReference type="KEGG" id="pgri:PgNI_09772"/>
<reference evidence="3" key="1">
    <citation type="journal article" date="2019" name="Mol. Biol. Evol.">
        <title>Blast fungal genomes show frequent chromosomal changes, gene gains and losses, and effector gene turnover.</title>
        <authorList>
            <person name="Gomez Luciano L.B."/>
            <person name="Jason Tsai I."/>
            <person name="Chuma I."/>
            <person name="Tosa Y."/>
            <person name="Chen Y.H."/>
            <person name="Li J.Y."/>
            <person name="Li M.Y."/>
            <person name="Jade Lu M.Y."/>
            <person name="Nakayashiki H."/>
            <person name="Li W.H."/>
        </authorList>
    </citation>
    <scope>NUCLEOTIDE SEQUENCE</scope>
    <source>
        <strain evidence="3">NI907</strain>
    </source>
</reference>
<evidence type="ECO:0000313" key="2">
    <source>
        <dbReference type="Proteomes" id="UP000515153"/>
    </source>
</evidence>
<evidence type="ECO:0000256" key="1">
    <source>
        <dbReference type="SAM" id="MobiDB-lite"/>
    </source>
</evidence>
<accession>A0A6P8ATA7</accession>
<reference evidence="3" key="3">
    <citation type="submission" date="2025-08" db="UniProtKB">
        <authorList>
            <consortium name="RefSeq"/>
        </authorList>
    </citation>
    <scope>IDENTIFICATION</scope>
    <source>
        <strain evidence="3">NI907</strain>
    </source>
</reference>
<proteinExistence type="predicted"/>
<dbReference type="AlphaFoldDB" id="A0A6P8ATA7"/>
<name>A0A6P8ATA7_PYRGI</name>
<feature type="region of interest" description="Disordered" evidence="1">
    <location>
        <begin position="42"/>
        <end position="78"/>
    </location>
</feature>